<name>A0ACB9MSP1_BAUVA</name>
<protein>
    <submittedName>
        <fullName evidence="1">Uncharacterized protein</fullName>
    </submittedName>
</protein>
<sequence length="706" mass="81605">MALAFTKDILLYNHFMKSYLISMVSALPRTALTSNIQEFLHSSRGSQLPYVRSVLFNPSLQNFSTDNQCERLSWEGSTHDILVRKLEFALKNHKVHEAWEVFRDFKTLYGFPDIRLVNQLIVQLCYSSNNHWLRKASDLVLQIVKDKSHLLQADTLMKLSLSLARLQMPVPASVVLRLLLETKHVPPLSLLSLVVLHMVKTEIGTHLASNYLTQVSDCFKHSRDNKVHHARLIKPDTMIFNLVLEACVRFKLSLKGQYIFELMPQIAVVADAHSIVIISQIFEMNGLRDEMKELKSHVDQVSAPYVHHYRQFYNSLLSLHFKFNDIDAAAKLVLDMNRHHDSHISRKDSKSSQMPYLMAIGSHNLKSGLKIEIEPELLQKDSVPKVEDRQDLIFYRDGKLVLSNRALAKFICLYKKDGRISELSKLLLSVQEGPYSLAGFNLCCDVIGACIHFGWLETAHDIVDDMEAAGSPMGRDAYISLLLAYHKEKMHREAKAFLKQMKKVGLGKEFSEDTISEHILCAETSCVLYKSDLVVTLAQVFKDEEEIAFPMVYEFNSAMYFFCKARMIDDALKAYRRMEDMKIQSTVQTFAYMIYGYSSLGMYREITFLWGDIKRSMRTGNLVPNRDLFELLLLNFLKGGYFERVMEVIGHMRDNNMYLDKWMYKSEFLRLHKNLYRSLKASNARTEAQSKRLEYVQAFRKWVGID</sequence>
<proteinExistence type="predicted"/>
<comment type="caution">
    <text evidence="1">The sequence shown here is derived from an EMBL/GenBank/DDBJ whole genome shotgun (WGS) entry which is preliminary data.</text>
</comment>
<evidence type="ECO:0000313" key="1">
    <source>
        <dbReference type="EMBL" id="KAI4327205.1"/>
    </source>
</evidence>
<dbReference type="EMBL" id="CM039433">
    <property type="protein sequence ID" value="KAI4327205.1"/>
    <property type="molecule type" value="Genomic_DNA"/>
</dbReference>
<evidence type="ECO:0000313" key="2">
    <source>
        <dbReference type="Proteomes" id="UP000828941"/>
    </source>
</evidence>
<accession>A0ACB9MSP1</accession>
<reference evidence="1 2" key="1">
    <citation type="journal article" date="2022" name="DNA Res.">
        <title>Chromosomal-level genome assembly of the orchid tree Bauhinia variegata (Leguminosae; Cercidoideae) supports the allotetraploid origin hypothesis of Bauhinia.</title>
        <authorList>
            <person name="Zhong Y."/>
            <person name="Chen Y."/>
            <person name="Zheng D."/>
            <person name="Pang J."/>
            <person name="Liu Y."/>
            <person name="Luo S."/>
            <person name="Meng S."/>
            <person name="Qian L."/>
            <person name="Wei D."/>
            <person name="Dai S."/>
            <person name="Zhou R."/>
        </authorList>
    </citation>
    <scope>NUCLEOTIDE SEQUENCE [LARGE SCALE GENOMIC DNA]</scope>
    <source>
        <strain evidence="1">BV-YZ2020</strain>
    </source>
</reference>
<keyword evidence="2" id="KW-1185">Reference proteome</keyword>
<organism evidence="1 2">
    <name type="scientific">Bauhinia variegata</name>
    <name type="common">Purple orchid tree</name>
    <name type="synonym">Phanera variegata</name>
    <dbReference type="NCBI Taxonomy" id="167791"/>
    <lineage>
        <taxon>Eukaryota</taxon>
        <taxon>Viridiplantae</taxon>
        <taxon>Streptophyta</taxon>
        <taxon>Embryophyta</taxon>
        <taxon>Tracheophyta</taxon>
        <taxon>Spermatophyta</taxon>
        <taxon>Magnoliopsida</taxon>
        <taxon>eudicotyledons</taxon>
        <taxon>Gunneridae</taxon>
        <taxon>Pentapetalae</taxon>
        <taxon>rosids</taxon>
        <taxon>fabids</taxon>
        <taxon>Fabales</taxon>
        <taxon>Fabaceae</taxon>
        <taxon>Cercidoideae</taxon>
        <taxon>Cercideae</taxon>
        <taxon>Bauhiniinae</taxon>
        <taxon>Bauhinia</taxon>
    </lineage>
</organism>
<dbReference type="Proteomes" id="UP000828941">
    <property type="component" value="Chromosome 8"/>
</dbReference>
<gene>
    <name evidence="1" type="ORF">L6164_019693</name>
</gene>